<dbReference type="PANTHER" id="PTHR12169:SF6">
    <property type="entry name" value="AFG1-LIKE ATPASE"/>
    <property type="match status" value="1"/>
</dbReference>
<protein>
    <submittedName>
        <fullName evidence="3">Cell division protein ZapE</fullName>
    </submittedName>
</protein>
<keyword evidence="1" id="KW-0547">Nucleotide-binding</keyword>
<name>A0ABT8EN69_9BURK</name>
<dbReference type="Gene3D" id="3.40.50.300">
    <property type="entry name" value="P-loop containing nucleotide triphosphate hydrolases"/>
    <property type="match status" value="1"/>
</dbReference>
<organism evidence="3 4">
    <name type="scientific">Alcaligenes endophyticus</name>
    <dbReference type="NCBI Taxonomy" id="1929088"/>
    <lineage>
        <taxon>Bacteria</taxon>
        <taxon>Pseudomonadati</taxon>
        <taxon>Pseudomonadota</taxon>
        <taxon>Betaproteobacteria</taxon>
        <taxon>Burkholderiales</taxon>
        <taxon>Alcaligenaceae</taxon>
        <taxon>Alcaligenes</taxon>
    </lineage>
</organism>
<dbReference type="Pfam" id="PF03969">
    <property type="entry name" value="AFG1_ATPase"/>
    <property type="match status" value="1"/>
</dbReference>
<evidence type="ECO:0000256" key="2">
    <source>
        <dbReference type="ARBA" id="ARBA00022840"/>
    </source>
</evidence>
<keyword evidence="2" id="KW-0067">ATP-binding</keyword>
<comment type="caution">
    <text evidence="3">The sequence shown here is derived from an EMBL/GenBank/DDBJ whole genome shotgun (WGS) entry which is preliminary data.</text>
</comment>
<keyword evidence="4" id="KW-1185">Reference proteome</keyword>
<accession>A0ABT8EN69</accession>
<evidence type="ECO:0000313" key="4">
    <source>
        <dbReference type="Proteomes" id="UP001168613"/>
    </source>
</evidence>
<dbReference type="PANTHER" id="PTHR12169">
    <property type="entry name" value="ATPASE N2B"/>
    <property type="match status" value="1"/>
</dbReference>
<dbReference type="Proteomes" id="UP001168613">
    <property type="component" value="Unassembled WGS sequence"/>
</dbReference>
<evidence type="ECO:0000313" key="3">
    <source>
        <dbReference type="EMBL" id="MDN4122757.1"/>
    </source>
</evidence>
<dbReference type="InterPro" id="IPR027417">
    <property type="entry name" value="P-loop_NTPase"/>
</dbReference>
<dbReference type="EMBL" id="JAJHNU010000005">
    <property type="protein sequence ID" value="MDN4122757.1"/>
    <property type="molecule type" value="Genomic_DNA"/>
</dbReference>
<dbReference type="SUPFAM" id="SSF52540">
    <property type="entry name" value="P-loop containing nucleoside triphosphate hydrolases"/>
    <property type="match status" value="1"/>
</dbReference>
<dbReference type="NCBIfam" id="NF040713">
    <property type="entry name" value="ZapE"/>
    <property type="match status" value="1"/>
</dbReference>
<proteinExistence type="predicted"/>
<reference evidence="3" key="1">
    <citation type="submission" date="2021-11" db="EMBL/GenBank/DDBJ databases">
        <title>Draft genome sequence of Alcaligenes endophyticus type strain CCUG 75668T.</title>
        <authorList>
            <person name="Salva-Serra F."/>
            <person name="Duran R.E."/>
            <person name="Seeger M."/>
            <person name="Moore E.R.B."/>
            <person name="Jaen-Luchoro D."/>
        </authorList>
    </citation>
    <scope>NUCLEOTIDE SEQUENCE</scope>
    <source>
        <strain evidence="3">CCUG 75668</strain>
    </source>
</reference>
<sequence length="364" mass="41919">MNVTEYYHQALSQKGYHADAAQERAIARLQQFYEDWEAYKQARSSRLRRLLQKPAVPRGVYLWGGVGRGKSFLMDAFYLAVPLKRKGRLHFHEFMRGVHKQLDEVRGMPDPLDEVAKRIAARYRLICFDEFHVSDVADAMILHKLLQGLFDRGTSFVMTSNYEPNKLYPDGLHRDRILPAIALIEARMDILNVDTGVDYRRRALEQVNTYLTPLSAATTEQLQAAFDALADATPEPNPELKIENRQVRALALAGSVVWFDFKTLCVEARSQNDYLDLAERFKTIIVSDVPRMSARDASAARRFTWLVDVLYDHKVKLILAAECPPEDLYVEGVMSSEFHRTVSRLLEMQSREYLESERRMTVTL</sequence>
<keyword evidence="3" id="KW-0132">Cell division</keyword>
<evidence type="ECO:0000256" key="1">
    <source>
        <dbReference type="ARBA" id="ARBA00022741"/>
    </source>
</evidence>
<dbReference type="InterPro" id="IPR005654">
    <property type="entry name" value="ATPase_AFG1-like"/>
</dbReference>
<gene>
    <name evidence="3" type="ORF">LMS43_15810</name>
</gene>
<keyword evidence="3" id="KW-0131">Cell cycle</keyword>
<dbReference type="RefSeq" id="WP_266123723.1">
    <property type="nucleotide sequence ID" value="NZ_JAJHNU010000005.1"/>
</dbReference>
<dbReference type="GO" id="GO:0051301">
    <property type="term" value="P:cell division"/>
    <property type="evidence" value="ECO:0007669"/>
    <property type="project" value="UniProtKB-KW"/>
</dbReference>